<name>A0ABX8SE01_9ACTN</name>
<evidence type="ECO:0000256" key="7">
    <source>
        <dbReference type="SAM" id="Phobius"/>
    </source>
</evidence>
<evidence type="ECO:0000256" key="3">
    <source>
        <dbReference type="ARBA" id="ARBA00022475"/>
    </source>
</evidence>
<evidence type="ECO:0000313" key="9">
    <source>
        <dbReference type="EMBL" id="QXT61632.1"/>
    </source>
</evidence>
<dbReference type="RefSeq" id="WP_219079748.1">
    <property type="nucleotide sequence ID" value="NZ_CP079216.1"/>
</dbReference>
<keyword evidence="10" id="KW-1185">Reference proteome</keyword>
<feature type="domain" description="EamA" evidence="8">
    <location>
        <begin position="165"/>
        <end position="292"/>
    </location>
</feature>
<dbReference type="PANTHER" id="PTHR42920:SF24">
    <property type="entry name" value="AROMATIC AMINO ACID EXPORTER YDDG"/>
    <property type="match status" value="1"/>
</dbReference>
<feature type="transmembrane region" description="Helical" evidence="7">
    <location>
        <begin position="193"/>
        <end position="210"/>
    </location>
</feature>
<feature type="transmembrane region" description="Helical" evidence="7">
    <location>
        <begin position="69"/>
        <end position="91"/>
    </location>
</feature>
<sequence>MHSRPPVSRSATLIGLSALVIWAGYVGFIRVAADAFGPTLGAALLYTLAGAALWVTRRPRSLSTMPRRYLLIGGGLFVFYEVAVSLAIGLAHGPNQAIEVSIVNHLWPTLTVLLTVLIRPGRRGVWALVPGLVVATAGVAWVVGGERGLNPVGIIANIATNPLPYALALSGAVAWASYSVLVPPLAKGHDGITLFMCSVAVALWVLWLAGGAPSPDAVTARGVLSLIAGAAVIAAGYACWNVGIGKGNMNVLSVASYAAPVLQAAAASIILGAALSPTFWQGVALVAVGSLLCWWALRRAGR</sequence>
<dbReference type="NCBIfam" id="NF008676">
    <property type="entry name" value="PRK11689.1"/>
    <property type="match status" value="1"/>
</dbReference>
<comment type="similarity">
    <text evidence="2">Belongs to the EamA transporter family.</text>
</comment>
<dbReference type="Proteomes" id="UP000824504">
    <property type="component" value="Chromosome"/>
</dbReference>
<accession>A0ABX8SE01</accession>
<evidence type="ECO:0000256" key="6">
    <source>
        <dbReference type="ARBA" id="ARBA00023136"/>
    </source>
</evidence>
<feature type="transmembrane region" description="Helical" evidence="7">
    <location>
        <begin position="39"/>
        <end position="57"/>
    </location>
</feature>
<dbReference type="Pfam" id="PF00892">
    <property type="entry name" value="EamA"/>
    <property type="match status" value="1"/>
</dbReference>
<evidence type="ECO:0000256" key="2">
    <source>
        <dbReference type="ARBA" id="ARBA00007362"/>
    </source>
</evidence>
<evidence type="ECO:0000259" key="8">
    <source>
        <dbReference type="Pfam" id="PF00892"/>
    </source>
</evidence>
<comment type="subcellular location">
    <subcellularLocation>
        <location evidence="1">Cell membrane</location>
        <topology evidence="1">Multi-pass membrane protein</topology>
    </subcellularLocation>
</comment>
<dbReference type="InterPro" id="IPR000620">
    <property type="entry name" value="EamA_dom"/>
</dbReference>
<gene>
    <name evidence="9" type="primary">yddG</name>
    <name evidence="9" type="ORF">KDB89_07355</name>
</gene>
<feature type="transmembrane region" description="Helical" evidence="7">
    <location>
        <begin position="125"/>
        <end position="143"/>
    </location>
</feature>
<protein>
    <submittedName>
        <fullName evidence="9">Aromatic amino acid DMT transporter YddG</fullName>
    </submittedName>
</protein>
<reference evidence="9 10" key="1">
    <citation type="submission" date="2021-07" db="EMBL/GenBank/DDBJ databases">
        <title>complete genome sequencing of Tessaracoccus sp.J1M15.</title>
        <authorList>
            <person name="Bae J.-W."/>
            <person name="Kim D.-y."/>
        </authorList>
    </citation>
    <scope>NUCLEOTIDE SEQUENCE [LARGE SCALE GENOMIC DNA]</scope>
    <source>
        <strain evidence="9 10">J1M15</strain>
    </source>
</reference>
<feature type="transmembrane region" description="Helical" evidence="7">
    <location>
        <begin position="12"/>
        <end position="33"/>
    </location>
</feature>
<feature type="transmembrane region" description="Helical" evidence="7">
    <location>
        <begin position="279"/>
        <end position="297"/>
    </location>
</feature>
<keyword evidence="5 7" id="KW-1133">Transmembrane helix</keyword>
<keyword evidence="3" id="KW-1003">Cell membrane</keyword>
<dbReference type="EMBL" id="CP079216">
    <property type="protein sequence ID" value="QXT61632.1"/>
    <property type="molecule type" value="Genomic_DNA"/>
</dbReference>
<feature type="transmembrane region" description="Helical" evidence="7">
    <location>
        <begin position="222"/>
        <end position="240"/>
    </location>
</feature>
<organism evidence="9 10">
    <name type="scientific">Tessaracoccus palaemonis</name>
    <dbReference type="NCBI Taxonomy" id="2829499"/>
    <lineage>
        <taxon>Bacteria</taxon>
        <taxon>Bacillati</taxon>
        <taxon>Actinomycetota</taxon>
        <taxon>Actinomycetes</taxon>
        <taxon>Propionibacteriales</taxon>
        <taxon>Propionibacteriaceae</taxon>
        <taxon>Tessaracoccus</taxon>
    </lineage>
</organism>
<evidence type="ECO:0000256" key="1">
    <source>
        <dbReference type="ARBA" id="ARBA00004651"/>
    </source>
</evidence>
<dbReference type="PANTHER" id="PTHR42920">
    <property type="entry name" value="OS03G0707200 PROTEIN-RELATED"/>
    <property type="match status" value="1"/>
</dbReference>
<evidence type="ECO:0000256" key="4">
    <source>
        <dbReference type="ARBA" id="ARBA00022692"/>
    </source>
</evidence>
<feature type="transmembrane region" description="Helical" evidence="7">
    <location>
        <begin position="163"/>
        <end position="181"/>
    </location>
</feature>
<evidence type="ECO:0000256" key="5">
    <source>
        <dbReference type="ARBA" id="ARBA00022989"/>
    </source>
</evidence>
<keyword evidence="4 7" id="KW-0812">Transmembrane</keyword>
<dbReference type="InterPro" id="IPR051258">
    <property type="entry name" value="Diverse_Substrate_Transporter"/>
</dbReference>
<proteinExistence type="inferred from homology"/>
<evidence type="ECO:0000313" key="10">
    <source>
        <dbReference type="Proteomes" id="UP000824504"/>
    </source>
</evidence>
<feature type="transmembrane region" description="Helical" evidence="7">
    <location>
        <begin position="97"/>
        <end position="118"/>
    </location>
</feature>
<feature type="transmembrane region" description="Helical" evidence="7">
    <location>
        <begin position="252"/>
        <end position="273"/>
    </location>
</feature>
<keyword evidence="6 7" id="KW-0472">Membrane</keyword>